<evidence type="ECO:0000256" key="1">
    <source>
        <dbReference type="SAM" id="MobiDB-lite"/>
    </source>
</evidence>
<name>A0AAX6FHD5_IRIPA</name>
<dbReference type="Proteomes" id="UP001140949">
    <property type="component" value="Unassembled WGS sequence"/>
</dbReference>
<gene>
    <name evidence="2" type="ORF">M6B38_132535</name>
</gene>
<keyword evidence="2" id="KW-0675">Receptor</keyword>
<sequence length="37" mass="4221">MTRPDLVERRGRHHGGRLRVDPVKSDRSGDGARRPAR</sequence>
<evidence type="ECO:0000313" key="3">
    <source>
        <dbReference type="Proteomes" id="UP001140949"/>
    </source>
</evidence>
<protein>
    <submittedName>
        <fullName evidence="2">Proline-rich receptor-like protein kinase PERK12</fullName>
    </submittedName>
</protein>
<accession>A0AAX6FHD5</accession>
<keyword evidence="2" id="KW-0418">Kinase</keyword>
<feature type="compositionally biased region" description="Basic and acidic residues" evidence="1">
    <location>
        <begin position="18"/>
        <end position="37"/>
    </location>
</feature>
<dbReference type="AlphaFoldDB" id="A0AAX6FHD5"/>
<dbReference type="EMBL" id="JANAVB010028620">
    <property type="protein sequence ID" value="KAJ6815702.1"/>
    <property type="molecule type" value="Genomic_DNA"/>
</dbReference>
<dbReference type="GO" id="GO:0016301">
    <property type="term" value="F:kinase activity"/>
    <property type="evidence" value="ECO:0007669"/>
    <property type="project" value="UniProtKB-KW"/>
</dbReference>
<reference evidence="2" key="1">
    <citation type="journal article" date="2023" name="GigaByte">
        <title>Genome assembly of the bearded iris, Iris pallida Lam.</title>
        <authorList>
            <person name="Bruccoleri R.E."/>
            <person name="Oakeley E.J."/>
            <person name="Faust A.M.E."/>
            <person name="Altorfer M."/>
            <person name="Dessus-Babus S."/>
            <person name="Burckhardt D."/>
            <person name="Oertli M."/>
            <person name="Naumann U."/>
            <person name="Petersen F."/>
            <person name="Wong J."/>
        </authorList>
    </citation>
    <scope>NUCLEOTIDE SEQUENCE</scope>
    <source>
        <strain evidence="2">GSM-AAB239-AS_SAM_17_03QT</strain>
    </source>
</reference>
<proteinExistence type="predicted"/>
<feature type="region of interest" description="Disordered" evidence="1">
    <location>
        <begin position="1"/>
        <end position="37"/>
    </location>
</feature>
<evidence type="ECO:0000313" key="2">
    <source>
        <dbReference type="EMBL" id="KAJ6815702.1"/>
    </source>
</evidence>
<organism evidence="2 3">
    <name type="scientific">Iris pallida</name>
    <name type="common">Sweet iris</name>
    <dbReference type="NCBI Taxonomy" id="29817"/>
    <lineage>
        <taxon>Eukaryota</taxon>
        <taxon>Viridiplantae</taxon>
        <taxon>Streptophyta</taxon>
        <taxon>Embryophyta</taxon>
        <taxon>Tracheophyta</taxon>
        <taxon>Spermatophyta</taxon>
        <taxon>Magnoliopsida</taxon>
        <taxon>Liliopsida</taxon>
        <taxon>Asparagales</taxon>
        <taxon>Iridaceae</taxon>
        <taxon>Iridoideae</taxon>
        <taxon>Irideae</taxon>
        <taxon>Iris</taxon>
    </lineage>
</organism>
<keyword evidence="3" id="KW-1185">Reference proteome</keyword>
<reference evidence="2" key="2">
    <citation type="submission" date="2023-04" db="EMBL/GenBank/DDBJ databases">
        <authorList>
            <person name="Bruccoleri R.E."/>
            <person name="Oakeley E.J."/>
            <person name="Faust A.-M."/>
            <person name="Dessus-Babus S."/>
            <person name="Altorfer M."/>
            <person name="Burckhardt D."/>
            <person name="Oertli M."/>
            <person name="Naumann U."/>
            <person name="Petersen F."/>
            <person name="Wong J."/>
        </authorList>
    </citation>
    <scope>NUCLEOTIDE SEQUENCE</scope>
    <source>
        <strain evidence="2">GSM-AAB239-AS_SAM_17_03QT</strain>
        <tissue evidence="2">Leaf</tissue>
    </source>
</reference>
<comment type="caution">
    <text evidence="2">The sequence shown here is derived from an EMBL/GenBank/DDBJ whole genome shotgun (WGS) entry which is preliminary data.</text>
</comment>
<keyword evidence="2" id="KW-0808">Transferase</keyword>